<name>A0A843WGU8_COLES</name>
<comment type="caution">
    <text evidence="8">The sequence shown here is derived from an EMBL/GenBank/DDBJ whole genome shotgun (WGS) entry which is preliminary data.</text>
</comment>
<feature type="domain" description="TAFII28-like protein" evidence="7">
    <location>
        <begin position="104"/>
        <end position="165"/>
    </location>
</feature>
<dbReference type="AlphaFoldDB" id="A0A843WGU8"/>
<dbReference type="Pfam" id="PF04719">
    <property type="entry name" value="TAFII28"/>
    <property type="match status" value="1"/>
</dbReference>
<evidence type="ECO:0000256" key="2">
    <source>
        <dbReference type="ARBA" id="ARBA00009788"/>
    </source>
</evidence>
<evidence type="ECO:0000313" key="8">
    <source>
        <dbReference type="EMBL" id="MQM06697.1"/>
    </source>
</evidence>
<dbReference type="InterPro" id="IPR009072">
    <property type="entry name" value="Histone-fold"/>
</dbReference>
<keyword evidence="4" id="KW-0804">Transcription</keyword>
<dbReference type="Gene3D" id="1.10.20.10">
    <property type="entry name" value="Histone, subunit A"/>
    <property type="match status" value="1"/>
</dbReference>
<dbReference type="InterPro" id="IPR006809">
    <property type="entry name" value="TAFII28_dom"/>
</dbReference>
<dbReference type="SUPFAM" id="SSF47113">
    <property type="entry name" value="Histone-fold"/>
    <property type="match status" value="1"/>
</dbReference>
<dbReference type="GO" id="GO:0051123">
    <property type="term" value="P:RNA polymerase II preinitiation complex assembly"/>
    <property type="evidence" value="ECO:0007669"/>
    <property type="project" value="InterPro"/>
</dbReference>
<feature type="compositionally biased region" description="Low complexity" evidence="6">
    <location>
        <begin position="48"/>
        <end position="61"/>
    </location>
</feature>
<dbReference type="EMBL" id="NMUH01003691">
    <property type="protein sequence ID" value="MQM06697.1"/>
    <property type="molecule type" value="Genomic_DNA"/>
</dbReference>
<evidence type="ECO:0000256" key="3">
    <source>
        <dbReference type="ARBA" id="ARBA00023015"/>
    </source>
</evidence>
<reference evidence="8" key="1">
    <citation type="submission" date="2017-07" db="EMBL/GenBank/DDBJ databases">
        <title>Taro Niue Genome Assembly and Annotation.</title>
        <authorList>
            <person name="Atibalentja N."/>
            <person name="Keating K."/>
            <person name="Fields C.J."/>
        </authorList>
    </citation>
    <scope>NUCLEOTIDE SEQUENCE</scope>
    <source>
        <strain evidence="8">Niue_2</strain>
        <tissue evidence="8">Leaf</tissue>
    </source>
</reference>
<sequence>MKDPFEAACEEQESPPESPVPPEEDGNPVAGGRGEPEGGEEEADEQLLADAGPTPAPAADGAGKGGLGRAKEEDEEEEDEEHMDVDIGRFPSGDPDKVSKMQAILSQFTVEQMGRYESFRRSNFQKSNMRRLLTSITGSQKISMPLTIVVSGIAKIFVGELVETGKG</sequence>
<proteinExistence type="inferred from homology"/>
<protein>
    <recommendedName>
        <fullName evidence="7">TAFII28-like protein domain-containing protein</fullName>
    </recommendedName>
</protein>
<feature type="region of interest" description="Disordered" evidence="6">
    <location>
        <begin position="1"/>
        <end position="97"/>
    </location>
</feature>
<feature type="compositionally biased region" description="Acidic residues" evidence="6">
    <location>
        <begin position="73"/>
        <end position="83"/>
    </location>
</feature>
<keyword evidence="5" id="KW-0539">Nucleus</keyword>
<dbReference type="GO" id="GO:0016251">
    <property type="term" value="F:RNA polymerase II general transcription initiation factor activity"/>
    <property type="evidence" value="ECO:0007669"/>
    <property type="project" value="TreeGrafter"/>
</dbReference>
<dbReference type="GO" id="GO:0005669">
    <property type="term" value="C:transcription factor TFIID complex"/>
    <property type="evidence" value="ECO:0007669"/>
    <property type="project" value="InterPro"/>
</dbReference>
<organism evidence="8 9">
    <name type="scientific">Colocasia esculenta</name>
    <name type="common">Wild taro</name>
    <name type="synonym">Arum esculentum</name>
    <dbReference type="NCBI Taxonomy" id="4460"/>
    <lineage>
        <taxon>Eukaryota</taxon>
        <taxon>Viridiplantae</taxon>
        <taxon>Streptophyta</taxon>
        <taxon>Embryophyta</taxon>
        <taxon>Tracheophyta</taxon>
        <taxon>Spermatophyta</taxon>
        <taxon>Magnoliopsida</taxon>
        <taxon>Liliopsida</taxon>
        <taxon>Araceae</taxon>
        <taxon>Aroideae</taxon>
        <taxon>Colocasieae</taxon>
        <taxon>Colocasia</taxon>
    </lineage>
</organism>
<evidence type="ECO:0000313" key="9">
    <source>
        <dbReference type="Proteomes" id="UP000652761"/>
    </source>
</evidence>
<accession>A0A843WGU8</accession>
<dbReference type="Proteomes" id="UP000652761">
    <property type="component" value="Unassembled WGS sequence"/>
</dbReference>
<evidence type="ECO:0000256" key="4">
    <source>
        <dbReference type="ARBA" id="ARBA00023163"/>
    </source>
</evidence>
<comment type="similarity">
    <text evidence="2">Belongs to the TAF11 family.</text>
</comment>
<dbReference type="GO" id="GO:0046982">
    <property type="term" value="F:protein heterodimerization activity"/>
    <property type="evidence" value="ECO:0007669"/>
    <property type="project" value="InterPro"/>
</dbReference>
<comment type="subcellular location">
    <subcellularLocation>
        <location evidence="1">Nucleus</location>
    </subcellularLocation>
</comment>
<keyword evidence="9" id="KW-1185">Reference proteome</keyword>
<dbReference type="CDD" id="cd08048">
    <property type="entry name" value="HFD_TAF11"/>
    <property type="match status" value="1"/>
</dbReference>
<evidence type="ECO:0000256" key="1">
    <source>
        <dbReference type="ARBA" id="ARBA00004123"/>
    </source>
</evidence>
<evidence type="ECO:0000259" key="7">
    <source>
        <dbReference type="Pfam" id="PF04719"/>
    </source>
</evidence>
<dbReference type="PANTHER" id="PTHR13218:SF8">
    <property type="entry name" value="TRANSCRIPTION INITIATION FACTOR TFIID SUBUNIT 11"/>
    <property type="match status" value="1"/>
</dbReference>
<evidence type="ECO:0000256" key="5">
    <source>
        <dbReference type="ARBA" id="ARBA00023242"/>
    </source>
</evidence>
<evidence type="ECO:0000256" key="6">
    <source>
        <dbReference type="SAM" id="MobiDB-lite"/>
    </source>
</evidence>
<dbReference type="PANTHER" id="PTHR13218">
    <property type="entry name" value="TRANSCRIPTION INITIATION FACTOR TFIID SUBUNIT 11-RELATED"/>
    <property type="match status" value="1"/>
</dbReference>
<dbReference type="OrthoDB" id="28335at2759"/>
<keyword evidence="3" id="KW-0805">Transcription regulation</keyword>
<dbReference type="InterPro" id="IPR045127">
    <property type="entry name" value="TAF11-like"/>
</dbReference>
<gene>
    <name evidence="8" type="ORF">Taro_039525</name>
</gene>
<feature type="compositionally biased region" description="Acidic residues" evidence="6">
    <location>
        <begin position="37"/>
        <end position="47"/>
    </location>
</feature>